<dbReference type="RefSeq" id="WP_188651729.1">
    <property type="nucleotide sequence ID" value="NZ_BMIN01000004.1"/>
</dbReference>
<organism evidence="2 3">
    <name type="scientific">Pontibacillus salipaludis</name>
    <dbReference type="NCBI Taxonomy" id="1697394"/>
    <lineage>
        <taxon>Bacteria</taxon>
        <taxon>Bacillati</taxon>
        <taxon>Bacillota</taxon>
        <taxon>Bacilli</taxon>
        <taxon>Bacillales</taxon>
        <taxon>Bacillaceae</taxon>
        <taxon>Pontibacillus</taxon>
    </lineage>
</organism>
<evidence type="ECO:0000313" key="3">
    <source>
        <dbReference type="Proteomes" id="UP000642571"/>
    </source>
</evidence>
<reference evidence="3" key="1">
    <citation type="journal article" date="2019" name="Int. J. Syst. Evol. Microbiol.">
        <title>The Global Catalogue of Microorganisms (GCM) 10K type strain sequencing project: providing services to taxonomists for standard genome sequencing and annotation.</title>
        <authorList>
            <consortium name="The Broad Institute Genomics Platform"/>
            <consortium name="The Broad Institute Genome Sequencing Center for Infectious Disease"/>
            <person name="Wu L."/>
            <person name="Ma J."/>
        </authorList>
    </citation>
    <scope>NUCLEOTIDE SEQUENCE [LARGE SCALE GENOMIC DNA]</scope>
    <source>
        <strain evidence="3">CGMCC 1.15353</strain>
    </source>
</reference>
<evidence type="ECO:0000259" key="1">
    <source>
        <dbReference type="PROSITE" id="PS50206"/>
    </source>
</evidence>
<dbReference type="EMBL" id="BMIN01000004">
    <property type="protein sequence ID" value="GGD05643.1"/>
    <property type="molecule type" value="Genomic_DNA"/>
</dbReference>
<sequence length="101" mass="11581">MYEVQEITAIELEKMLNQNDRPHIIDVREYEEVTQGIIPSAKHIPLQQIPDSLDYFRKDEEYIIVCRAGVRSMNACLFLAQHGFTATNLAGGMLDWNGEVK</sequence>
<gene>
    <name evidence="2" type="ORF">GCM10011389_11420</name>
</gene>
<proteinExistence type="predicted"/>
<protein>
    <submittedName>
        <fullName evidence="2">Rhodanese-like domain-containing protein</fullName>
    </submittedName>
</protein>
<dbReference type="InterPro" id="IPR036873">
    <property type="entry name" value="Rhodanese-like_dom_sf"/>
</dbReference>
<accession>A0ABQ1PWP6</accession>
<dbReference type="PANTHER" id="PTHR43031:SF17">
    <property type="entry name" value="SULFURTRANSFERASE YTWF-RELATED"/>
    <property type="match status" value="1"/>
</dbReference>
<dbReference type="SUPFAM" id="SSF52821">
    <property type="entry name" value="Rhodanese/Cell cycle control phosphatase"/>
    <property type="match status" value="1"/>
</dbReference>
<evidence type="ECO:0000313" key="2">
    <source>
        <dbReference type="EMBL" id="GGD05643.1"/>
    </source>
</evidence>
<dbReference type="Pfam" id="PF00581">
    <property type="entry name" value="Rhodanese"/>
    <property type="match status" value="1"/>
</dbReference>
<dbReference type="Gene3D" id="3.40.250.10">
    <property type="entry name" value="Rhodanese-like domain"/>
    <property type="match status" value="1"/>
</dbReference>
<dbReference type="Proteomes" id="UP000642571">
    <property type="component" value="Unassembled WGS sequence"/>
</dbReference>
<comment type="caution">
    <text evidence="2">The sequence shown here is derived from an EMBL/GenBank/DDBJ whole genome shotgun (WGS) entry which is preliminary data.</text>
</comment>
<dbReference type="InterPro" id="IPR001763">
    <property type="entry name" value="Rhodanese-like_dom"/>
</dbReference>
<dbReference type="SMART" id="SM00450">
    <property type="entry name" value="RHOD"/>
    <property type="match status" value="1"/>
</dbReference>
<name>A0ABQ1PWP6_9BACI</name>
<dbReference type="CDD" id="cd00158">
    <property type="entry name" value="RHOD"/>
    <property type="match status" value="1"/>
</dbReference>
<keyword evidence="3" id="KW-1185">Reference proteome</keyword>
<feature type="domain" description="Rhodanese" evidence="1">
    <location>
        <begin position="18"/>
        <end position="101"/>
    </location>
</feature>
<dbReference type="PANTHER" id="PTHR43031">
    <property type="entry name" value="FAD-DEPENDENT OXIDOREDUCTASE"/>
    <property type="match status" value="1"/>
</dbReference>
<dbReference type="InterPro" id="IPR050229">
    <property type="entry name" value="GlpE_sulfurtransferase"/>
</dbReference>
<dbReference type="PROSITE" id="PS50206">
    <property type="entry name" value="RHODANESE_3"/>
    <property type="match status" value="1"/>
</dbReference>